<gene>
    <name evidence="5" type="ORF">FNF27_06449</name>
    <name evidence="3" type="ORF">FNF28_05799</name>
    <name evidence="2" type="ORF">FNF29_03592</name>
    <name evidence="4" type="ORF">FNF31_01790</name>
</gene>
<evidence type="ECO:0000313" key="7">
    <source>
        <dbReference type="Proteomes" id="UP000323011"/>
    </source>
</evidence>
<dbReference type="Proteomes" id="UP000324907">
    <property type="component" value="Unassembled WGS sequence"/>
</dbReference>
<dbReference type="Proteomes" id="UP000322899">
    <property type="component" value="Unassembled WGS sequence"/>
</dbReference>
<reference evidence="6 7" key="1">
    <citation type="submission" date="2019-07" db="EMBL/GenBank/DDBJ databases">
        <title>Genomes of Cafeteria roenbergensis.</title>
        <authorList>
            <person name="Fischer M.G."/>
            <person name="Hackl T."/>
            <person name="Roman M."/>
        </authorList>
    </citation>
    <scope>NUCLEOTIDE SEQUENCE [LARGE SCALE GENOMIC DNA]</scope>
    <source>
        <strain evidence="2 7">BVI</strain>
        <strain evidence="4 9">Cflag</strain>
        <strain evidence="5 6">E4-10P</strain>
        <strain evidence="3 8">RCC970-E3</strain>
    </source>
</reference>
<dbReference type="PANTHER" id="PTHR48475:SF1">
    <property type="entry name" value="RNASE H TYPE-1 DOMAIN-CONTAINING PROTEIN"/>
    <property type="match status" value="1"/>
</dbReference>
<dbReference type="Gene3D" id="3.30.420.10">
    <property type="entry name" value="Ribonuclease H-like superfamily/Ribonuclease H"/>
    <property type="match status" value="1"/>
</dbReference>
<evidence type="ECO:0000313" key="8">
    <source>
        <dbReference type="Proteomes" id="UP000324907"/>
    </source>
</evidence>
<dbReference type="PROSITE" id="PS50879">
    <property type="entry name" value="RNASE_H_1"/>
    <property type="match status" value="1"/>
</dbReference>
<dbReference type="InterPro" id="IPR012337">
    <property type="entry name" value="RNaseH-like_sf"/>
</dbReference>
<dbReference type="Proteomes" id="UP000325113">
    <property type="component" value="Unassembled WGS sequence"/>
</dbReference>
<dbReference type="PANTHER" id="PTHR48475">
    <property type="entry name" value="RIBONUCLEASE H"/>
    <property type="match status" value="1"/>
</dbReference>
<dbReference type="GO" id="GO:0004523">
    <property type="term" value="F:RNA-DNA hybrid ribonuclease activity"/>
    <property type="evidence" value="ECO:0007669"/>
    <property type="project" value="InterPro"/>
</dbReference>
<accession>A0A5A8DZM6</accession>
<keyword evidence="7" id="KW-1185">Reference proteome</keyword>
<evidence type="ECO:0000313" key="9">
    <source>
        <dbReference type="Proteomes" id="UP000325113"/>
    </source>
</evidence>
<evidence type="ECO:0000313" key="5">
    <source>
        <dbReference type="EMBL" id="KAA0170972.1"/>
    </source>
</evidence>
<evidence type="ECO:0000313" key="3">
    <source>
        <dbReference type="EMBL" id="KAA0159595.1"/>
    </source>
</evidence>
<dbReference type="EMBL" id="VLTL01000126">
    <property type="protein sequence ID" value="KAA0159595.1"/>
    <property type="molecule type" value="Genomic_DNA"/>
</dbReference>
<evidence type="ECO:0000313" key="4">
    <source>
        <dbReference type="EMBL" id="KAA0165813.1"/>
    </source>
</evidence>
<dbReference type="AlphaFoldDB" id="A0A5A8DZM6"/>
<protein>
    <recommendedName>
        <fullName evidence="1">RNase H type-1 domain-containing protein</fullName>
    </recommendedName>
</protein>
<organism evidence="5 6">
    <name type="scientific">Cafeteria roenbergensis</name>
    <name type="common">Marine flagellate</name>
    <dbReference type="NCBI Taxonomy" id="33653"/>
    <lineage>
        <taxon>Eukaryota</taxon>
        <taxon>Sar</taxon>
        <taxon>Stramenopiles</taxon>
        <taxon>Bigyra</taxon>
        <taxon>Opalozoa</taxon>
        <taxon>Bicosoecida</taxon>
        <taxon>Cafeteriaceae</taxon>
        <taxon>Cafeteria</taxon>
    </lineage>
</organism>
<evidence type="ECO:0000313" key="6">
    <source>
        <dbReference type="Proteomes" id="UP000322899"/>
    </source>
</evidence>
<dbReference type="OrthoDB" id="1938096at2759"/>
<proteinExistence type="predicted"/>
<dbReference type="EMBL" id="VLTN01000019">
    <property type="protein sequence ID" value="KAA0152703.1"/>
    <property type="molecule type" value="Genomic_DNA"/>
</dbReference>
<dbReference type="EMBL" id="VLTO01000057">
    <property type="protein sequence ID" value="KAA0170972.1"/>
    <property type="molecule type" value="Genomic_DNA"/>
</dbReference>
<dbReference type="EMBL" id="VLTM01000011">
    <property type="protein sequence ID" value="KAA0165813.1"/>
    <property type="molecule type" value="Genomic_DNA"/>
</dbReference>
<dbReference type="Pfam" id="PF13456">
    <property type="entry name" value="RVT_3"/>
    <property type="match status" value="1"/>
</dbReference>
<name>A0A5A8DZM6_CAFRO</name>
<evidence type="ECO:0000259" key="1">
    <source>
        <dbReference type="PROSITE" id="PS50879"/>
    </source>
</evidence>
<dbReference type="Proteomes" id="UP000323011">
    <property type="component" value="Unassembled WGS sequence"/>
</dbReference>
<dbReference type="SUPFAM" id="SSF53098">
    <property type="entry name" value="Ribonuclease H-like"/>
    <property type="match status" value="1"/>
</dbReference>
<evidence type="ECO:0000313" key="2">
    <source>
        <dbReference type="EMBL" id="KAA0152703.1"/>
    </source>
</evidence>
<sequence>MGEATNNEAEYTGLIRGLEMSGRLLVGGSRLLVRGDSKLALSQVAGRWQARDPRMAALRGAALAAKRALEARGVAVKLEHVLRGRNAEADSLASSGVDAGLSGELRPGFESGMGLPRA</sequence>
<feature type="domain" description="RNase H type-1" evidence="1">
    <location>
        <begin position="1"/>
        <end position="98"/>
    </location>
</feature>
<dbReference type="GO" id="GO:0003676">
    <property type="term" value="F:nucleic acid binding"/>
    <property type="evidence" value="ECO:0007669"/>
    <property type="project" value="InterPro"/>
</dbReference>
<comment type="caution">
    <text evidence="5">The sequence shown here is derived from an EMBL/GenBank/DDBJ whole genome shotgun (WGS) entry which is preliminary data.</text>
</comment>
<dbReference type="InterPro" id="IPR036397">
    <property type="entry name" value="RNaseH_sf"/>
</dbReference>
<dbReference type="InterPro" id="IPR002156">
    <property type="entry name" value="RNaseH_domain"/>
</dbReference>